<comment type="caution">
    <text evidence="2">The sequence shown here is derived from an EMBL/GenBank/DDBJ whole genome shotgun (WGS) entry which is preliminary data.</text>
</comment>
<keyword evidence="1" id="KW-0812">Transmembrane</keyword>
<reference evidence="2 3" key="1">
    <citation type="submission" date="2023-12" db="EMBL/GenBank/DDBJ databases">
        <title>Baltic Sea Cyanobacteria.</title>
        <authorList>
            <person name="Delbaje E."/>
            <person name="Fewer D.P."/>
            <person name="Shishido T.K."/>
        </authorList>
    </citation>
    <scope>NUCLEOTIDE SEQUENCE [LARGE SCALE GENOMIC DNA]</scope>
    <source>
        <strain evidence="2 3">UHCC 0370</strain>
    </source>
</reference>
<keyword evidence="3" id="KW-1185">Reference proteome</keyword>
<feature type="transmembrane region" description="Helical" evidence="1">
    <location>
        <begin position="125"/>
        <end position="142"/>
    </location>
</feature>
<protein>
    <submittedName>
        <fullName evidence="2">DUF2079 domain-containing protein</fullName>
    </submittedName>
</protein>
<name>A0ABU5TKK8_9CYAN</name>
<evidence type="ECO:0000256" key="1">
    <source>
        <dbReference type="SAM" id="Phobius"/>
    </source>
</evidence>
<feature type="transmembrane region" description="Helical" evidence="1">
    <location>
        <begin position="148"/>
        <end position="164"/>
    </location>
</feature>
<evidence type="ECO:0000313" key="3">
    <source>
        <dbReference type="Proteomes" id="UP001301388"/>
    </source>
</evidence>
<feature type="transmembrane region" description="Helical" evidence="1">
    <location>
        <begin position="171"/>
        <end position="196"/>
    </location>
</feature>
<dbReference type="Pfam" id="PF09852">
    <property type="entry name" value="DUF2079"/>
    <property type="match status" value="1"/>
</dbReference>
<feature type="transmembrane region" description="Helical" evidence="1">
    <location>
        <begin position="91"/>
        <end position="113"/>
    </location>
</feature>
<evidence type="ECO:0000313" key="2">
    <source>
        <dbReference type="EMBL" id="MEA5478138.1"/>
    </source>
</evidence>
<sequence>MNSSEKLDRSSINSIFILVVVSTLVLFFFSSLRHSLFQSGAWDLGIFDQGVYLISQGLLPRSSFTDFHILADHAAFILYPLSIFYRMYPNIHWLLLIQAVALASGAIPVYKLALQQGASNKHGHLLSLIYVLSPLIFNANLFDFHPDIISVPFFLWAVLFARVGKTFHFCLALVMILSCKAVFAITVIAMGIWLVLFEKKKLMGLIAILVGIVWLIVATQLVIPLIGGDSASTVRHIGRYASLGNSESVEYFV</sequence>
<dbReference type="Proteomes" id="UP001301388">
    <property type="component" value="Unassembled WGS sequence"/>
</dbReference>
<feature type="transmembrane region" description="Helical" evidence="1">
    <location>
        <begin position="202"/>
        <end position="226"/>
    </location>
</feature>
<dbReference type="RefSeq" id="WP_323261697.1">
    <property type="nucleotide sequence ID" value="NZ_JAYGIE010000067.1"/>
</dbReference>
<organism evidence="2 3">
    <name type="scientific">Pseudanabaena galeata UHCC 0370</name>
    <dbReference type="NCBI Taxonomy" id="3110310"/>
    <lineage>
        <taxon>Bacteria</taxon>
        <taxon>Bacillati</taxon>
        <taxon>Cyanobacteriota</taxon>
        <taxon>Cyanophyceae</taxon>
        <taxon>Pseudanabaenales</taxon>
        <taxon>Pseudanabaenaceae</taxon>
        <taxon>Pseudanabaena</taxon>
    </lineage>
</organism>
<gene>
    <name evidence="2" type="ORF">VB774_10980</name>
</gene>
<dbReference type="InterPro" id="IPR018650">
    <property type="entry name" value="STSV1_Orf64"/>
</dbReference>
<feature type="transmembrane region" description="Helical" evidence="1">
    <location>
        <begin position="12"/>
        <end position="30"/>
    </location>
</feature>
<dbReference type="EMBL" id="JAYGIE010000067">
    <property type="protein sequence ID" value="MEA5478138.1"/>
    <property type="molecule type" value="Genomic_DNA"/>
</dbReference>
<accession>A0ABU5TKK8</accession>
<keyword evidence="1" id="KW-1133">Transmembrane helix</keyword>
<proteinExistence type="predicted"/>
<keyword evidence="1" id="KW-0472">Membrane</keyword>